<keyword evidence="2" id="KW-1185">Reference proteome</keyword>
<dbReference type="AlphaFoldDB" id="A0A2I1IKL7"/>
<gene>
    <name evidence="1" type="ORF">CYJ19_10655</name>
</gene>
<evidence type="ECO:0000313" key="1">
    <source>
        <dbReference type="EMBL" id="PKY71666.1"/>
    </source>
</evidence>
<protein>
    <submittedName>
        <fullName evidence="1">Uncharacterized protein</fullName>
    </submittedName>
</protein>
<name>A0A2I1IKL7_9ACTO</name>
<proteinExistence type="predicted"/>
<dbReference type="Proteomes" id="UP000235122">
    <property type="component" value="Unassembled WGS sequence"/>
</dbReference>
<comment type="caution">
    <text evidence="1">The sequence shown here is derived from an EMBL/GenBank/DDBJ whole genome shotgun (WGS) entry which is preliminary data.</text>
</comment>
<dbReference type="EMBL" id="PKKO01000006">
    <property type="protein sequence ID" value="PKY71666.1"/>
    <property type="molecule type" value="Genomic_DNA"/>
</dbReference>
<dbReference type="STRING" id="33007.HMPREF3198_01960"/>
<evidence type="ECO:0000313" key="2">
    <source>
        <dbReference type="Proteomes" id="UP000235122"/>
    </source>
</evidence>
<reference evidence="1 2" key="1">
    <citation type="submission" date="2017-12" db="EMBL/GenBank/DDBJ databases">
        <title>Phylogenetic diversity of female urinary microbiome.</title>
        <authorList>
            <person name="Thomas-White K."/>
            <person name="Wolfe A.J."/>
        </authorList>
    </citation>
    <scope>NUCLEOTIDE SEQUENCE [LARGE SCALE GENOMIC DNA]</scope>
    <source>
        <strain evidence="1 2">UMB0402</strain>
    </source>
</reference>
<organism evidence="1 2">
    <name type="scientific">Winkia neuii</name>
    <dbReference type="NCBI Taxonomy" id="33007"/>
    <lineage>
        <taxon>Bacteria</taxon>
        <taxon>Bacillati</taxon>
        <taxon>Actinomycetota</taxon>
        <taxon>Actinomycetes</taxon>
        <taxon>Actinomycetales</taxon>
        <taxon>Actinomycetaceae</taxon>
        <taxon>Winkia</taxon>
    </lineage>
</organism>
<sequence length="64" mass="7364">MLARILIPAVQKECEGFKNSKMTQRSMRSVKLVQISELHVLIMNLRCSLCNLFTARDLRLRGSD</sequence>
<accession>A0A2I1IKL7</accession>